<evidence type="ECO:0000256" key="1">
    <source>
        <dbReference type="SAM" id="MobiDB-lite"/>
    </source>
</evidence>
<reference evidence="3" key="1">
    <citation type="submission" date="2022-11" db="UniProtKB">
        <authorList>
            <consortium name="WormBaseParasite"/>
        </authorList>
    </citation>
    <scope>IDENTIFICATION</scope>
</reference>
<protein>
    <submittedName>
        <fullName evidence="3">Uncharacterized protein</fullName>
    </submittedName>
</protein>
<feature type="compositionally biased region" description="Basic and acidic residues" evidence="1">
    <location>
        <begin position="196"/>
        <end position="216"/>
    </location>
</feature>
<feature type="compositionally biased region" description="Pro residues" evidence="1">
    <location>
        <begin position="277"/>
        <end position="286"/>
    </location>
</feature>
<proteinExistence type="predicted"/>
<dbReference type="WBParaSite" id="nRc.2.0.1.t05430-RA">
    <property type="protein sequence ID" value="nRc.2.0.1.t05430-RA"/>
    <property type="gene ID" value="nRc.2.0.1.g05430"/>
</dbReference>
<keyword evidence="2" id="KW-1185">Reference proteome</keyword>
<evidence type="ECO:0000313" key="2">
    <source>
        <dbReference type="Proteomes" id="UP000887565"/>
    </source>
</evidence>
<name>A0A915HVQ9_ROMCU</name>
<evidence type="ECO:0000313" key="3">
    <source>
        <dbReference type="WBParaSite" id="nRc.2.0.1.t05430-RA"/>
    </source>
</evidence>
<dbReference type="AlphaFoldDB" id="A0A915HVQ9"/>
<feature type="compositionally biased region" description="Basic and acidic residues" evidence="1">
    <location>
        <begin position="233"/>
        <end position="254"/>
    </location>
</feature>
<feature type="region of interest" description="Disordered" evidence="1">
    <location>
        <begin position="146"/>
        <end position="286"/>
    </location>
</feature>
<dbReference type="Proteomes" id="UP000887565">
    <property type="component" value="Unplaced"/>
</dbReference>
<organism evidence="2 3">
    <name type="scientific">Romanomermis culicivorax</name>
    <name type="common">Nematode worm</name>
    <dbReference type="NCBI Taxonomy" id="13658"/>
    <lineage>
        <taxon>Eukaryota</taxon>
        <taxon>Metazoa</taxon>
        <taxon>Ecdysozoa</taxon>
        <taxon>Nematoda</taxon>
        <taxon>Enoplea</taxon>
        <taxon>Dorylaimia</taxon>
        <taxon>Mermithida</taxon>
        <taxon>Mermithoidea</taxon>
        <taxon>Mermithidae</taxon>
        <taxon>Romanomermis</taxon>
    </lineage>
</organism>
<accession>A0A915HVQ9</accession>
<sequence length="286" mass="31305">MDVVPIEPATTMPATVPAVDPRIYLATPAALPGPPIIATVAAARYRAPVRFSQHIISDTQWNALAAALTANHFPPPPPDMLFPEHHWMDYPEALKVQRILLLPTTLAALVPQIAQMAPVLAQTAVQLPVTLPLPIAVQRPLVPQPPQPGTLVPPTAPVEVQTPQAPSMSVPALDRYGQPIQKPGRYEHSVKRKQHLHEEAEYRKSHKTRTTDEPPTKRTPPPSTSRTECSKMPSERTTRGPEQREKQKTREEAGKSSQTTSMPLPKPMSMKTAAPAKQPPPADKPD</sequence>